<sequence>MAATVRRPITLSDDELDQYAKLLAESFNYNFFGSALNKDKALQEPMMRAHMAAALVKGEGEVHVAELPDVGVVGVAVWFGPGHAYLDSDTQRNAGHNQVMEKLPVELQEWWTQFLDQYAKLTDRVLGPGVKTGGYHLQLIGVSPAHRLKGVASTLMKYAETKAHAARVPCIVETVGQRNITIYKALGYLVAGTGVCEFKFRTGVVCEVSMGKEIVVGEPRSAVDND</sequence>
<dbReference type="STRING" id="1077348.A0A2G8SP09"/>
<dbReference type="InterPro" id="IPR052523">
    <property type="entry name" value="Trichothecene_AcTrans"/>
</dbReference>
<name>A0A2G8SP09_9APHY</name>
<evidence type="ECO:0000259" key="1">
    <source>
        <dbReference type="PROSITE" id="PS51186"/>
    </source>
</evidence>
<dbReference type="Pfam" id="PF00583">
    <property type="entry name" value="Acetyltransf_1"/>
    <property type="match status" value="1"/>
</dbReference>
<dbReference type="EMBL" id="AYKW01000003">
    <property type="protein sequence ID" value="PIL35482.1"/>
    <property type="molecule type" value="Genomic_DNA"/>
</dbReference>
<reference evidence="2 3" key="1">
    <citation type="journal article" date="2015" name="Sci. Rep.">
        <title>Chromosome-level genome map provides insights into diverse defense mechanisms in the medicinal fungus Ganoderma sinense.</title>
        <authorList>
            <person name="Zhu Y."/>
            <person name="Xu J."/>
            <person name="Sun C."/>
            <person name="Zhou S."/>
            <person name="Xu H."/>
            <person name="Nelson D.R."/>
            <person name="Qian J."/>
            <person name="Song J."/>
            <person name="Luo H."/>
            <person name="Xiang L."/>
            <person name="Li Y."/>
            <person name="Xu Z."/>
            <person name="Ji A."/>
            <person name="Wang L."/>
            <person name="Lu S."/>
            <person name="Hayward A."/>
            <person name="Sun W."/>
            <person name="Li X."/>
            <person name="Schwartz D.C."/>
            <person name="Wang Y."/>
            <person name="Chen S."/>
        </authorList>
    </citation>
    <scope>NUCLEOTIDE SEQUENCE [LARGE SCALE GENOMIC DNA]</scope>
    <source>
        <strain evidence="2 3">ZZ0214-1</strain>
    </source>
</reference>
<dbReference type="AlphaFoldDB" id="A0A2G8SP09"/>
<organism evidence="2 3">
    <name type="scientific">Ganoderma sinense ZZ0214-1</name>
    <dbReference type="NCBI Taxonomy" id="1077348"/>
    <lineage>
        <taxon>Eukaryota</taxon>
        <taxon>Fungi</taxon>
        <taxon>Dikarya</taxon>
        <taxon>Basidiomycota</taxon>
        <taxon>Agaricomycotina</taxon>
        <taxon>Agaricomycetes</taxon>
        <taxon>Polyporales</taxon>
        <taxon>Polyporaceae</taxon>
        <taxon>Ganoderma</taxon>
    </lineage>
</organism>
<evidence type="ECO:0000313" key="3">
    <source>
        <dbReference type="Proteomes" id="UP000230002"/>
    </source>
</evidence>
<evidence type="ECO:0000313" key="2">
    <source>
        <dbReference type="EMBL" id="PIL35482.1"/>
    </source>
</evidence>
<dbReference type="OrthoDB" id="2744543at2759"/>
<dbReference type="PANTHER" id="PTHR42791">
    <property type="entry name" value="GNAT FAMILY ACETYLTRANSFERASE"/>
    <property type="match status" value="1"/>
</dbReference>
<dbReference type="SUPFAM" id="SSF55729">
    <property type="entry name" value="Acyl-CoA N-acyltransferases (Nat)"/>
    <property type="match status" value="1"/>
</dbReference>
<dbReference type="Proteomes" id="UP000230002">
    <property type="component" value="Unassembled WGS sequence"/>
</dbReference>
<gene>
    <name evidence="2" type="ORF">GSI_02210</name>
</gene>
<dbReference type="GO" id="GO:0016747">
    <property type="term" value="F:acyltransferase activity, transferring groups other than amino-acyl groups"/>
    <property type="evidence" value="ECO:0007669"/>
    <property type="project" value="InterPro"/>
</dbReference>
<keyword evidence="3" id="KW-1185">Reference proteome</keyword>
<protein>
    <recommendedName>
        <fullName evidence="1">N-acetyltransferase domain-containing protein</fullName>
    </recommendedName>
</protein>
<feature type="domain" description="N-acetyltransferase" evidence="1">
    <location>
        <begin position="83"/>
        <end position="215"/>
    </location>
</feature>
<dbReference type="InterPro" id="IPR000182">
    <property type="entry name" value="GNAT_dom"/>
</dbReference>
<proteinExistence type="predicted"/>
<accession>A0A2G8SP09</accession>
<dbReference type="PROSITE" id="PS51186">
    <property type="entry name" value="GNAT"/>
    <property type="match status" value="1"/>
</dbReference>
<dbReference type="CDD" id="cd04301">
    <property type="entry name" value="NAT_SF"/>
    <property type="match status" value="1"/>
</dbReference>
<dbReference type="Gene3D" id="3.40.630.30">
    <property type="match status" value="1"/>
</dbReference>
<dbReference type="InterPro" id="IPR016181">
    <property type="entry name" value="Acyl_CoA_acyltransferase"/>
</dbReference>
<dbReference type="PANTHER" id="PTHR42791:SF1">
    <property type="entry name" value="N-ACETYLTRANSFERASE DOMAIN-CONTAINING PROTEIN"/>
    <property type="match status" value="1"/>
</dbReference>
<comment type="caution">
    <text evidence="2">The sequence shown here is derived from an EMBL/GenBank/DDBJ whole genome shotgun (WGS) entry which is preliminary data.</text>
</comment>